<dbReference type="AlphaFoldDB" id="A0A931B681"/>
<dbReference type="InterPro" id="IPR050490">
    <property type="entry name" value="Bact_solute-bd_prot1"/>
</dbReference>
<evidence type="ECO:0000313" key="3">
    <source>
        <dbReference type="Proteomes" id="UP000657385"/>
    </source>
</evidence>
<accession>A0A931B681</accession>
<protein>
    <submittedName>
        <fullName evidence="2">Extracellular solute-binding protein</fullName>
    </submittedName>
</protein>
<keyword evidence="3" id="KW-1185">Reference proteome</keyword>
<feature type="chain" id="PRO_5039283401" evidence="1">
    <location>
        <begin position="26"/>
        <end position="444"/>
    </location>
</feature>
<reference evidence="2" key="1">
    <citation type="submission" date="2020-11" db="EMBL/GenBank/DDBJ databases">
        <title>Isolation and identification of active actinomycetes.</title>
        <authorList>
            <person name="Yu B."/>
        </authorList>
    </citation>
    <scope>NUCLEOTIDE SEQUENCE</scope>
    <source>
        <strain evidence="2">NEAU-YB345</strain>
    </source>
</reference>
<organism evidence="2 3">
    <name type="scientific">Streptacidiphilus fuscans</name>
    <dbReference type="NCBI Taxonomy" id="2789292"/>
    <lineage>
        <taxon>Bacteria</taxon>
        <taxon>Bacillati</taxon>
        <taxon>Actinomycetota</taxon>
        <taxon>Actinomycetes</taxon>
        <taxon>Kitasatosporales</taxon>
        <taxon>Streptomycetaceae</taxon>
        <taxon>Streptacidiphilus</taxon>
    </lineage>
</organism>
<dbReference type="EMBL" id="JADPRT010000005">
    <property type="protein sequence ID" value="MBF9069387.1"/>
    <property type="molecule type" value="Genomic_DNA"/>
</dbReference>
<name>A0A931B681_9ACTN</name>
<proteinExistence type="predicted"/>
<dbReference type="PROSITE" id="PS51257">
    <property type="entry name" value="PROKAR_LIPOPROTEIN"/>
    <property type="match status" value="1"/>
</dbReference>
<dbReference type="InterPro" id="IPR006059">
    <property type="entry name" value="SBP"/>
</dbReference>
<dbReference type="Pfam" id="PF01547">
    <property type="entry name" value="SBP_bac_1"/>
    <property type="match status" value="1"/>
</dbReference>
<feature type="signal peptide" evidence="1">
    <location>
        <begin position="1"/>
        <end position="25"/>
    </location>
</feature>
<dbReference type="Gene3D" id="3.40.190.10">
    <property type="entry name" value="Periplasmic binding protein-like II"/>
    <property type="match status" value="1"/>
</dbReference>
<comment type="caution">
    <text evidence="2">The sequence shown here is derived from an EMBL/GenBank/DDBJ whole genome shotgun (WGS) entry which is preliminary data.</text>
</comment>
<dbReference type="RefSeq" id="WP_196194524.1">
    <property type="nucleotide sequence ID" value="NZ_JADPRT010000005.1"/>
</dbReference>
<dbReference type="SUPFAM" id="SSF53850">
    <property type="entry name" value="Periplasmic binding protein-like II"/>
    <property type="match status" value="1"/>
</dbReference>
<sequence>MKKSTYLGAAALTAAALLTATGCGSGSGSGTAKGPVTVTIMTWETAQTNALIDQALAGFHDPNITVKRLDTPSGNFGDKLSSLTQARKLPDLFWCGNDTEQQYSSEGLLTDWSSRLSGGGSGSGNGSGSGFGAGSFVPSAMQNWKTADGKIGGLPSLMNTYGVWYDVDAFKAAGLPLPASGWTWDQMFHDATALAHRNGASYGMVADNMTSTDGPFTMSTYSVSAGGAPFTDSVNKPTKVTADASYVAGVGKLAAAIQSGAVAPPGYDPSNTQSAFAAGSLPMLFGGQWLAAGFLTDKPKIDYGFAPIPQQNTPATLYDAVGICTPSYTQNADATFKVLQYLESTVWNKVLPSSPVAPPAYLPAQSAYFGALDSAKLTSVAATVKTELTDSTTVGVRFTTQWASQATDLITAYWPDILSGKKPLSDLQTMTSKINDVINSNSNG</sequence>
<dbReference type="PANTHER" id="PTHR43649">
    <property type="entry name" value="ARABINOSE-BINDING PROTEIN-RELATED"/>
    <property type="match status" value="1"/>
</dbReference>
<evidence type="ECO:0000313" key="2">
    <source>
        <dbReference type="EMBL" id="MBF9069387.1"/>
    </source>
</evidence>
<evidence type="ECO:0000256" key="1">
    <source>
        <dbReference type="SAM" id="SignalP"/>
    </source>
</evidence>
<dbReference type="Proteomes" id="UP000657385">
    <property type="component" value="Unassembled WGS sequence"/>
</dbReference>
<dbReference type="PANTHER" id="PTHR43649:SF12">
    <property type="entry name" value="DIACETYLCHITOBIOSE BINDING PROTEIN DASA"/>
    <property type="match status" value="1"/>
</dbReference>
<keyword evidence="1" id="KW-0732">Signal</keyword>
<gene>
    <name evidence="2" type="ORF">I2501_15290</name>
</gene>